<protein>
    <submittedName>
        <fullName evidence="2">ASCH domain-containing protein</fullName>
    </submittedName>
</protein>
<organism evidence="2 3">
    <name type="scientific">Salinicoccus jeotgali</name>
    <dbReference type="NCBI Taxonomy" id="381634"/>
    <lineage>
        <taxon>Bacteria</taxon>
        <taxon>Bacillati</taxon>
        <taxon>Bacillota</taxon>
        <taxon>Bacilli</taxon>
        <taxon>Bacillales</taxon>
        <taxon>Staphylococcaceae</taxon>
        <taxon>Salinicoccus</taxon>
    </lineage>
</organism>
<comment type="caution">
    <text evidence="2">The sequence shown here is derived from an EMBL/GenBank/DDBJ whole genome shotgun (WGS) entry which is preliminary data.</text>
</comment>
<evidence type="ECO:0000313" key="2">
    <source>
        <dbReference type="EMBL" id="GAA3727453.1"/>
    </source>
</evidence>
<accession>A0ABP7F125</accession>
<dbReference type="InterPro" id="IPR007374">
    <property type="entry name" value="ASCH_domain"/>
</dbReference>
<dbReference type="InterPro" id="IPR016645">
    <property type="entry name" value="UCP016134"/>
</dbReference>
<dbReference type="PIRSF" id="PIRSF016134">
    <property type="entry name" value="UCP016134"/>
    <property type="match status" value="1"/>
</dbReference>
<keyword evidence="3" id="KW-1185">Reference proteome</keyword>
<name>A0ABP7F125_9STAP</name>
<evidence type="ECO:0000313" key="3">
    <source>
        <dbReference type="Proteomes" id="UP001500920"/>
    </source>
</evidence>
<dbReference type="Pfam" id="PF04266">
    <property type="entry name" value="ASCH"/>
    <property type="match status" value="1"/>
</dbReference>
<gene>
    <name evidence="2" type="ORF">GCM10022378_15580</name>
</gene>
<dbReference type="Proteomes" id="UP001500920">
    <property type="component" value="Unassembled WGS sequence"/>
</dbReference>
<feature type="domain" description="ASCH" evidence="1">
    <location>
        <begin position="1"/>
        <end position="109"/>
    </location>
</feature>
<sequence>MGLYGDYFEPIKEGKKKIEVRLNDEKRREIKVGDTIKFIKVPEQNEVLKVEVSKLHKYPTFQAMYDEIPFVDLGCEGWTIEEMMEGTYEIYSKEQERKWGTLAIEITVA</sequence>
<dbReference type="Gene3D" id="2.30.130.30">
    <property type="entry name" value="Hypothetical protein"/>
    <property type="match status" value="1"/>
</dbReference>
<dbReference type="InterPro" id="IPR015947">
    <property type="entry name" value="PUA-like_sf"/>
</dbReference>
<evidence type="ECO:0000259" key="1">
    <source>
        <dbReference type="SMART" id="SM01022"/>
    </source>
</evidence>
<dbReference type="EMBL" id="BAABCK010000049">
    <property type="protein sequence ID" value="GAA3727453.1"/>
    <property type="molecule type" value="Genomic_DNA"/>
</dbReference>
<reference evidence="3" key="1">
    <citation type="journal article" date="2019" name="Int. J. Syst. Evol. Microbiol.">
        <title>The Global Catalogue of Microorganisms (GCM) 10K type strain sequencing project: providing services to taxonomists for standard genome sequencing and annotation.</title>
        <authorList>
            <consortium name="The Broad Institute Genomics Platform"/>
            <consortium name="The Broad Institute Genome Sequencing Center for Infectious Disease"/>
            <person name="Wu L."/>
            <person name="Ma J."/>
        </authorList>
    </citation>
    <scope>NUCLEOTIDE SEQUENCE [LARGE SCALE GENOMIC DNA]</scope>
    <source>
        <strain evidence="3">JCM 16981</strain>
    </source>
</reference>
<dbReference type="SUPFAM" id="SSF88697">
    <property type="entry name" value="PUA domain-like"/>
    <property type="match status" value="1"/>
</dbReference>
<dbReference type="SMART" id="SM01022">
    <property type="entry name" value="ASCH"/>
    <property type="match status" value="1"/>
</dbReference>
<proteinExistence type="predicted"/>
<dbReference type="CDD" id="cd06555">
    <property type="entry name" value="ASCH_PF0470_like"/>
    <property type="match status" value="1"/>
</dbReference>